<evidence type="ECO:0000313" key="3">
    <source>
        <dbReference type="EMBL" id="EFB75080.1"/>
    </source>
</evidence>
<dbReference type="EMBL" id="ACBY02000041">
    <property type="protein sequence ID" value="EFB75080.1"/>
    <property type="molecule type" value="Genomic_DNA"/>
</dbReference>
<evidence type="ECO:0000259" key="2">
    <source>
        <dbReference type="Pfam" id="PF21537"/>
    </source>
</evidence>
<name>D1PQF7_9FIRM</name>
<comment type="caution">
    <text evidence="3">The sequence shown here is derived from an EMBL/GenBank/DDBJ whole genome shotgun (WGS) entry which is preliminary data.</text>
</comment>
<sequence>MSAGGDGFNRKDTTMARQIPVYLFVGQLESGKTKFIQETMEDPQFDSGDKTLLLVCEEGEEEYDPDRFAFGGVHVAQLEDKSELNKENLEALEKKSGCGRVIIEYNGMWLIQDLYDALPDNWLVYQCLATADGTTIKTYAGDNAMRSLLLDKLRGSELLVVNRAEHVNDDESRQLIHKLVRQASRRCDIAYEFADGSVAYDDIPDPLPFDVNAPVIEIPEEFFGIWYMDCMDDAKKYDGKTVKFLAQVCQTNRAGKNSFVPGRFAMTCCVQDIQFVGFPCKYDDYKNLEQRSWITLTAKVNVKYHPIYQGQTPDSTGPVLTALKVEPGEKPKDDVVMFS</sequence>
<dbReference type="AlphaFoldDB" id="D1PQF7"/>
<organism evidence="3 4">
    <name type="scientific">Subdoligranulum variabile DSM 15176</name>
    <dbReference type="NCBI Taxonomy" id="411471"/>
    <lineage>
        <taxon>Bacteria</taxon>
        <taxon>Bacillati</taxon>
        <taxon>Bacillota</taxon>
        <taxon>Clostridia</taxon>
        <taxon>Eubacteriales</taxon>
        <taxon>Oscillospiraceae</taxon>
        <taxon>Subdoligranulum</taxon>
    </lineage>
</organism>
<dbReference type="Proteomes" id="UP000003438">
    <property type="component" value="Unassembled WGS sequence"/>
</dbReference>
<accession>D1PQF7</accession>
<dbReference type="Pfam" id="PF21537">
    <property type="entry name" value="DUF1980_C"/>
    <property type="match status" value="1"/>
</dbReference>
<dbReference type="InterPro" id="IPR003495">
    <property type="entry name" value="CobW/HypB/UreG_nucleotide-bd"/>
</dbReference>
<dbReference type="Gene3D" id="3.40.50.300">
    <property type="entry name" value="P-loop containing nucleotide triphosphate hydrolases"/>
    <property type="match status" value="1"/>
</dbReference>
<dbReference type="eggNOG" id="COG0523">
    <property type="taxonomic scope" value="Bacteria"/>
</dbReference>
<protein>
    <submittedName>
        <fullName evidence="3">Uncharacterized protein</fullName>
    </submittedName>
</protein>
<dbReference type="HOGENOM" id="CLU_890739_0_0_9"/>
<reference evidence="3" key="1">
    <citation type="submission" date="2009-12" db="EMBL/GenBank/DDBJ databases">
        <authorList>
            <person name="Weinstock G."/>
            <person name="Sodergren E."/>
            <person name="Clifton S."/>
            <person name="Fulton L."/>
            <person name="Fulton B."/>
            <person name="Courtney L."/>
            <person name="Fronick C."/>
            <person name="Harrison M."/>
            <person name="Strong C."/>
            <person name="Farmer C."/>
            <person name="Delahaunty K."/>
            <person name="Markovic C."/>
            <person name="Hall O."/>
            <person name="Minx P."/>
            <person name="Tomlinson C."/>
            <person name="Mitreva M."/>
            <person name="Nelson J."/>
            <person name="Hou S."/>
            <person name="Wollam A."/>
            <person name="Pepin K.H."/>
            <person name="Johnson M."/>
            <person name="Bhonagiri V."/>
            <person name="Nash W.E."/>
            <person name="Warren W."/>
            <person name="Chinwalla A."/>
            <person name="Mardis E.R."/>
            <person name="Wilson R.K."/>
        </authorList>
    </citation>
    <scope>NUCLEOTIDE SEQUENCE [LARGE SCALE GENOMIC DNA]</scope>
    <source>
        <strain evidence="3">DSM 15176</strain>
    </source>
</reference>
<gene>
    <name evidence="3" type="ORF">SUBVAR_06626</name>
</gene>
<dbReference type="Pfam" id="PF02492">
    <property type="entry name" value="cobW"/>
    <property type="match status" value="1"/>
</dbReference>
<evidence type="ECO:0000313" key="4">
    <source>
        <dbReference type="Proteomes" id="UP000003438"/>
    </source>
</evidence>
<dbReference type="eggNOG" id="COG3689">
    <property type="taxonomic scope" value="Bacteria"/>
</dbReference>
<evidence type="ECO:0000259" key="1">
    <source>
        <dbReference type="Pfam" id="PF02492"/>
    </source>
</evidence>
<dbReference type="InterPro" id="IPR048447">
    <property type="entry name" value="DUF1980_C"/>
</dbReference>
<dbReference type="InterPro" id="IPR027417">
    <property type="entry name" value="P-loop_NTPase"/>
</dbReference>
<feature type="domain" description="DUF1980" evidence="2">
    <location>
        <begin position="212"/>
        <end position="334"/>
    </location>
</feature>
<keyword evidence="4" id="KW-1185">Reference proteome</keyword>
<proteinExistence type="predicted"/>
<dbReference type="STRING" id="411471.SUBVAR_06626"/>
<feature type="domain" description="CobW/HypB/UreG nucleotide-binding" evidence="1">
    <location>
        <begin position="20"/>
        <end position="185"/>
    </location>
</feature>